<evidence type="ECO:0008006" key="3">
    <source>
        <dbReference type="Google" id="ProtNLM"/>
    </source>
</evidence>
<evidence type="ECO:0000313" key="2">
    <source>
        <dbReference type="EMBL" id="CAE0709776.1"/>
    </source>
</evidence>
<feature type="compositionally biased region" description="Basic and acidic residues" evidence="1">
    <location>
        <begin position="77"/>
        <end position="102"/>
    </location>
</feature>
<feature type="compositionally biased region" description="Basic and acidic residues" evidence="1">
    <location>
        <begin position="27"/>
        <end position="46"/>
    </location>
</feature>
<feature type="compositionally biased region" description="Basic and acidic residues" evidence="1">
    <location>
        <begin position="1"/>
        <end position="17"/>
    </location>
</feature>
<organism evidence="2">
    <name type="scientific">Pseudo-nitzschia australis</name>
    <dbReference type="NCBI Taxonomy" id="44445"/>
    <lineage>
        <taxon>Eukaryota</taxon>
        <taxon>Sar</taxon>
        <taxon>Stramenopiles</taxon>
        <taxon>Ochrophyta</taxon>
        <taxon>Bacillariophyta</taxon>
        <taxon>Bacillariophyceae</taxon>
        <taxon>Bacillariophycidae</taxon>
        <taxon>Bacillariales</taxon>
        <taxon>Bacillariaceae</taxon>
        <taxon>Pseudo-nitzschia</taxon>
    </lineage>
</organism>
<dbReference type="AlphaFoldDB" id="A0A7S4AB79"/>
<sequence length="737" mass="82344">MPGKRKADDMESSEVTKKPSKAARLRAARERAAKYAQRDKESLEKQKAKKSAPVASEEKTNTTATKTKSVDKTMSNAERKRLAKENAKEFGARDMAKLESKKKSASAATVEPKKQQKTKQSRRSSTKQRKPAPESPAATTADSPIALAATTSDIISPQQAVAPSIAPMEVVEQAQLQANDPLNVQHQNALQNAQNYQAEISVQQAIQKAPEHHMHTQQMQVYALRQQQQAEREAVLQQGEEALLQQMLRHQQQQRQQQELNQATTLRTFQQSAAGLKQEQLPAAQIGKTVLLSEPVARQAIIENSYSPPLPSARSNANIVIKEEEMDKDDTCPPPTEPLTQAQVSQLVLSNAQKDLENTDHSSAEEDNEGVRSELVDGAVKIEEYSESIHIADENEKELETTKQKSKWRQVSVAILIAALAVVFIQVSPGLSTEESLSPDNDLMVPEEALCYLNSDSELEETCLDGSSSALCPKGGLCQGGKLVGCENMFQDVSDQEDKCVLTEEYIPMKVAIMDQLVSHASQICDQSSKPKFKYAMLQAGQSSIPEDETQDLIEVLIDEGFIVDERESLYVGLPEGFKTNLPFYCTLGNVVQWFLEKIGLLILGLFGSAFSFAWAYKKLSFIFGILLFCGQKYRNHLASKARRQKDIKRTRELAYQTLEDSPGVEHWAIHIRDEIALALYPDSKKLRLELQKRVWPKIVDDLKRDTRIRKCQKVNEDGKVWDKWQWTAAAKTPSQS</sequence>
<proteinExistence type="predicted"/>
<gene>
    <name evidence="2" type="ORF">PAUS00366_LOCUS2496</name>
</gene>
<name>A0A7S4AB79_9STRA</name>
<reference evidence="2" key="1">
    <citation type="submission" date="2021-01" db="EMBL/GenBank/DDBJ databases">
        <authorList>
            <person name="Corre E."/>
            <person name="Pelletier E."/>
            <person name="Niang G."/>
            <person name="Scheremetjew M."/>
            <person name="Finn R."/>
            <person name="Kale V."/>
            <person name="Holt S."/>
            <person name="Cochrane G."/>
            <person name="Meng A."/>
            <person name="Brown T."/>
            <person name="Cohen L."/>
        </authorList>
    </citation>
    <scope>NUCLEOTIDE SEQUENCE</scope>
    <source>
        <strain evidence="2">10249 10 AB</strain>
    </source>
</reference>
<feature type="region of interest" description="Disordered" evidence="1">
    <location>
        <begin position="1"/>
        <end position="144"/>
    </location>
</feature>
<feature type="compositionally biased region" description="Basic residues" evidence="1">
    <location>
        <begin position="115"/>
        <end position="130"/>
    </location>
</feature>
<dbReference type="EMBL" id="HBIX01003268">
    <property type="protein sequence ID" value="CAE0709776.1"/>
    <property type="molecule type" value="Transcribed_RNA"/>
</dbReference>
<evidence type="ECO:0000256" key="1">
    <source>
        <dbReference type="SAM" id="MobiDB-lite"/>
    </source>
</evidence>
<accession>A0A7S4AB79</accession>
<protein>
    <recommendedName>
        <fullName evidence="3">Man1/Src1 C-terminal domain-containing protein</fullName>
    </recommendedName>
</protein>